<dbReference type="Proteomes" id="UP000256601">
    <property type="component" value="Unassembled WGS sequence"/>
</dbReference>
<dbReference type="PANTHER" id="PTHR23326">
    <property type="entry name" value="CCR4 NOT-RELATED"/>
    <property type="match status" value="1"/>
</dbReference>
<dbReference type="InterPro" id="IPR040168">
    <property type="entry name" value="Not2/3/5"/>
</dbReference>
<evidence type="ECO:0000313" key="6">
    <source>
        <dbReference type="Proteomes" id="UP000256601"/>
    </source>
</evidence>
<feature type="domain" description="NOT2/NOT3/NOT5 C-terminal" evidence="4">
    <location>
        <begin position="125"/>
        <end position="245"/>
    </location>
</feature>
<dbReference type="GO" id="GO:0030015">
    <property type="term" value="C:CCR4-NOT core complex"/>
    <property type="evidence" value="ECO:0007669"/>
    <property type="project" value="InterPro"/>
</dbReference>
<evidence type="ECO:0000313" key="5">
    <source>
        <dbReference type="EMBL" id="RDW24349.1"/>
    </source>
</evidence>
<dbReference type="Gene3D" id="2.30.30.1020">
    <property type="entry name" value="CCR4-NOT complex subunit 2/3/5, C-terminal domain"/>
    <property type="match status" value="1"/>
</dbReference>
<comment type="similarity">
    <text evidence="1">Belongs to the CNOT2/3/5 family.</text>
</comment>
<dbReference type="InterPro" id="IPR038635">
    <property type="entry name" value="CCR4-NOT_su2/3/5_C_sf"/>
</dbReference>
<protein>
    <recommendedName>
        <fullName evidence="4">NOT2/NOT3/NOT5 C-terminal domain-containing protein</fullName>
    </recommendedName>
</protein>
<reference evidence="5 6" key="1">
    <citation type="submission" date="2018-07" db="EMBL/GenBank/DDBJ databases">
        <title>Draft Genome Assemblies for Five Robust Yarrowia lipolytica Strains Exhibiting High Lipid Production and Pentose Sugar Utilization and Sugar Alcohol Secretion from Undetoxified Lignocellulosic Biomass Hydrolysates.</title>
        <authorList>
            <consortium name="DOE Joint Genome Institute"/>
            <person name="Walker C."/>
            <person name="Ryu S."/>
            <person name="Na H."/>
            <person name="Zane M."/>
            <person name="LaButti K."/>
            <person name="Lipzen A."/>
            <person name="Haridas S."/>
            <person name="Barry K."/>
            <person name="Grigoriev I.V."/>
            <person name="Quarterman J."/>
            <person name="Slininger P."/>
            <person name="Dien B."/>
            <person name="Trinh C.T."/>
        </authorList>
    </citation>
    <scope>NUCLEOTIDE SEQUENCE [LARGE SCALE GENOMIC DNA]</scope>
    <source>
        <strain evidence="5 6">YB392</strain>
    </source>
</reference>
<proteinExistence type="inferred from homology"/>
<evidence type="ECO:0000256" key="2">
    <source>
        <dbReference type="ARBA" id="ARBA00023015"/>
    </source>
</evidence>
<dbReference type="EMBL" id="KZ859038">
    <property type="protein sequence ID" value="RDW24349.1"/>
    <property type="molecule type" value="Genomic_DNA"/>
</dbReference>
<dbReference type="OMA" id="IFYMKPR"/>
<evidence type="ECO:0000256" key="3">
    <source>
        <dbReference type="ARBA" id="ARBA00023163"/>
    </source>
</evidence>
<organism evidence="5 6">
    <name type="scientific">Yarrowia lipolytica</name>
    <name type="common">Candida lipolytica</name>
    <dbReference type="NCBI Taxonomy" id="4952"/>
    <lineage>
        <taxon>Eukaryota</taxon>
        <taxon>Fungi</taxon>
        <taxon>Dikarya</taxon>
        <taxon>Ascomycota</taxon>
        <taxon>Saccharomycotina</taxon>
        <taxon>Dipodascomycetes</taxon>
        <taxon>Dipodascales</taxon>
        <taxon>Dipodascales incertae sedis</taxon>
        <taxon>Yarrowia</taxon>
    </lineage>
</organism>
<dbReference type="OrthoDB" id="25391at2759"/>
<keyword evidence="2" id="KW-0805">Transcription regulation</keyword>
<evidence type="ECO:0000259" key="4">
    <source>
        <dbReference type="Pfam" id="PF04153"/>
    </source>
</evidence>
<dbReference type="InterPro" id="IPR007282">
    <property type="entry name" value="NOT2/3/5_C"/>
</dbReference>
<gene>
    <name evidence="5" type="ORF">B0I71DRAFT_134452</name>
</gene>
<sequence length="247" mass="27237">MSRNPWPARASFAETAASQAEKDGPALDMSEFPALGSAAAVRTAPPGLDLEPKVAGHPGAGSSGPHGQPGQQRKPIPADHKERYGLNGLLGVIRMENNDQTTVAIGNDLTTMGLNMNPSAIPLSKSFGSPWTETSVHKPTPEYSLPSCYNVPSAPPQQTKIQSFTDETLFFIFYTMPRDSMQEAVAVELTNRNWRYHKELKLWLTKDPLTEPVQQTAQSERGLYIFFDPSSWTKIKKEFVLFYQAIA</sequence>
<dbReference type="GO" id="GO:0006355">
    <property type="term" value="P:regulation of DNA-templated transcription"/>
    <property type="evidence" value="ECO:0007669"/>
    <property type="project" value="InterPro"/>
</dbReference>
<dbReference type="Pfam" id="PF04153">
    <property type="entry name" value="NOT2_3_5_C"/>
    <property type="match status" value="1"/>
</dbReference>
<name>A0A371C208_YARLL</name>
<evidence type="ECO:0000256" key="1">
    <source>
        <dbReference type="ARBA" id="ARBA00007682"/>
    </source>
</evidence>
<keyword evidence="3" id="KW-0804">Transcription</keyword>
<dbReference type="VEuPathDB" id="FungiDB:YALI0_B22968g"/>
<dbReference type="AlphaFoldDB" id="A0A371C208"/>
<accession>A0A371C208</accession>
<dbReference type="GO" id="GO:0000289">
    <property type="term" value="P:nuclear-transcribed mRNA poly(A) tail shortening"/>
    <property type="evidence" value="ECO:0007669"/>
    <property type="project" value="UniProtKB-ARBA"/>
</dbReference>
<dbReference type="VEuPathDB" id="FungiDB:YALI1_B29905g"/>